<dbReference type="EMBL" id="BSUO01000001">
    <property type="protein sequence ID" value="GMA40434.1"/>
    <property type="molecule type" value="Genomic_DNA"/>
</dbReference>
<evidence type="ECO:0000256" key="8">
    <source>
        <dbReference type="ARBA" id="ARBA00022679"/>
    </source>
</evidence>
<keyword evidence="10 16" id="KW-0100">Branched-chain amino acid biosynthesis</keyword>
<dbReference type="NCBIfam" id="NF009897">
    <property type="entry name" value="PRK13357.1"/>
    <property type="match status" value="1"/>
</dbReference>
<keyword evidence="9 15" id="KW-0663">Pyridoxal phosphate</keyword>
<gene>
    <name evidence="17" type="primary">ilvE</name>
    <name evidence="17" type="ORF">GCM10025883_24790</name>
</gene>
<keyword evidence="6 16" id="KW-0032">Aminotransferase</keyword>
<comment type="cofactor">
    <cofactor evidence="1 15">
        <name>pyridoxal 5'-phosphate</name>
        <dbReference type="ChEBI" id="CHEBI:597326"/>
    </cofactor>
</comment>
<dbReference type="EC" id="2.6.1.42" evidence="16"/>
<keyword evidence="8 16" id="KW-0808">Transferase</keyword>
<dbReference type="InterPro" id="IPR043131">
    <property type="entry name" value="BCAT-like_N"/>
</dbReference>
<comment type="catalytic activity">
    <reaction evidence="12 16">
        <text>L-isoleucine + 2-oxoglutarate = (S)-3-methyl-2-oxopentanoate + L-glutamate</text>
        <dbReference type="Rhea" id="RHEA:24801"/>
        <dbReference type="ChEBI" id="CHEBI:16810"/>
        <dbReference type="ChEBI" id="CHEBI:29985"/>
        <dbReference type="ChEBI" id="CHEBI:35146"/>
        <dbReference type="ChEBI" id="CHEBI:58045"/>
        <dbReference type="EC" id="2.6.1.42"/>
    </reaction>
</comment>
<name>A0ABQ6IR90_9MICO</name>
<dbReference type="RefSeq" id="WP_284304137.1">
    <property type="nucleotide sequence ID" value="NZ_BSUO01000001.1"/>
</dbReference>
<keyword evidence="18" id="KW-1185">Reference proteome</keyword>
<comment type="catalytic activity">
    <reaction evidence="13 16">
        <text>L-leucine + 2-oxoglutarate = 4-methyl-2-oxopentanoate + L-glutamate</text>
        <dbReference type="Rhea" id="RHEA:18321"/>
        <dbReference type="ChEBI" id="CHEBI:16810"/>
        <dbReference type="ChEBI" id="CHEBI:17865"/>
        <dbReference type="ChEBI" id="CHEBI:29985"/>
        <dbReference type="ChEBI" id="CHEBI:57427"/>
        <dbReference type="EC" id="2.6.1.42"/>
    </reaction>
</comment>
<protein>
    <recommendedName>
        <fullName evidence="16">Branched-chain-amino-acid aminotransferase</fullName>
        <ecNumber evidence="16">2.6.1.42</ecNumber>
    </recommendedName>
</protein>
<dbReference type="Proteomes" id="UP001157126">
    <property type="component" value="Unassembled WGS sequence"/>
</dbReference>
<dbReference type="PROSITE" id="PS00770">
    <property type="entry name" value="AA_TRANSFER_CLASS_4"/>
    <property type="match status" value="1"/>
</dbReference>
<dbReference type="InterPro" id="IPR001544">
    <property type="entry name" value="Aminotrans_IV"/>
</dbReference>
<dbReference type="Gene3D" id="3.20.10.10">
    <property type="entry name" value="D-amino Acid Aminotransferase, subunit A, domain 2"/>
    <property type="match status" value="1"/>
</dbReference>
<evidence type="ECO:0000256" key="2">
    <source>
        <dbReference type="ARBA" id="ARBA00004824"/>
    </source>
</evidence>
<evidence type="ECO:0000313" key="18">
    <source>
        <dbReference type="Proteomes" id="UP001157126"/>
    </source>
</evidence>
<dbReference type="GO" id="GO:0008483">
    <property type="term" value="F:transaminase activity"/>
    <property type="evidence" value="ECO:0007669"/>
    <property type="project" value="UniProtKB-KW"/>
</dbReference>
<dbReference type="InterPro" id="IPR043132">
    <property type="entry name" value="BCAT-like_C"/>
</dbReference>
<evidence type="ECO:0000256" key="4">
    <source>
        <dbReference type="ARBA" id="ARBA00005072"/>
    </source>
</evidence>
<dbReference type="PANTHER" id="PTHR11825">
    <property type="entry name" value="SUBGROUP IIII AMINOTRANSFERASE"/>
    <property type="match status" value="1"/>
</dbReference>
<dbReference type="InterPro" id="IPR005786">
    <property type="entry name" value="B_amino_transII"/>
</dbReference>
<organism evidence="17 18">
    <name type="scientific">Mobilicoccus caccae</name>
    <dbReference type="NCBI Taxonomy" id="1859295"/>
    <lineage>
        <taxon>Bacteria</taxon>
        <taxon>Bacillati</taxon>
        <taxon>Actinomycetota</taxon>
        <taxon>Actinomycetes</taxon>
        <taxon>Micrococcales</taxon>
        <taxon>Dermatophilaceae</taxon>
        <taxon>Mobilicoccus</taxon>
    </lineage>
</organism>
<comment type="pathway">
    <text evidence="3">Amino-acid biosynthesis; L-valine biosynthesis; L-valine from pyruvate: step 4/4.</text>
</comment>
<dbReference type="CDD" id="cd01557">
    <property type="entry name" value="BCAT_beta_family"/>
    <property type="match status" value="1"/>
</dbReference>
<dbReference type="InterPro" id="IPR036038">
    <property type="entry name" value="Aminotransferase-like"/>
</dbReference>
<evidence type="ECO:0000256" key="9">
    <source>
        <dbReference type="ARBA" id="ARBA00022898"/>
    </source>
</evidence>
<dbReference type="InterPro" id="IPR018300">
    <property type="entry name" value="Aminotrans_IV_CS"/>
</dbReference>
<sequence>MSKLTFSTSSRPDPLADEARLAILDDPGFGVTMTDHMVRIEWTREGGWSNGELLPYGPISIEPAAGVFHYGQEIFEGLKAFRHSDGSVWCFRPEVNGARLQRSAKRLALPELDIDDFIESLKVLVSADEKWVPEFGTGETSLYLRPFMIASEAFLGVRPANGVTYFVIASPAGAYFSGGIKPVSLWLSTDYARAGDGGTGAAKCGGNYASSLAGQVEAAEHGCEQVVFLDSSTHTYIEELGGMNLFLVYADGRLVTPELTGSILEGVTRSSILELATDLGLRPEERRIPIQEWKDGVASGEITEVFACGTAAVVTPVGTLKWDGGESTVGTEAGETTMKIRQSLLDIQYGKADDTRGWMTRLV</sequence>
<reference evidence="18" key="1">
    <citation type="journal article" date="2019" name="Int. J. Syst. Evol. Microbiol.">
        <title>The Global Catalogue of Microorganisms (GCM) 10K type strain sequencing project: providing services to taxonomists for standard genome sequencing and annotation.</title>
        <authorList>
            <consortium name="The Broad Institute Genomics Platform"/>
            <consortium name="The Broad Institute Genome Sequencing Center for Infectious Disease"/>
            <person name="Wu L."/>
            <person name="Ma J."/>
        </authorList>
    </citation>
    <scope>NUCLEOTIDE SEQUENCE [LARGE SCALE GENOMIC DNA]</scope>
    <source>
        <strain evidence="18">NBRC 113072</strain>
    </source>
</reference>
<dbReference type="InterPro" id="IPR033939">
    <property type="entry name" value="BCAT_family"/>
</dbReference>
<evidence type="ECO:0000256" key="5">
    <source>
        <dbReference type="ARBA" id="ARBA00009320"/>
    </source>
</evidence>
<dbReference type="PIRSF" id="PIRSF006468">
    <property type="entry name" value="BCAT1"/>
    <property type="match status" value="1"/>
</dbReference>
<evidence type="ECO:0000256" key="10">
    <source>
        <dbReference type="ARBA" id="ARBA00023304"/>
    </source>
</evidence>
<dbReference type="PANTHER" id="PTHR11825:SF44">
    <property type="entry name" value="BRANCHED-CHAIN-AMINO-ACID AMINOTRANSFERASE"/>
    <property type="match status" value="1"/>
</dbReference>
<comment type="caution">
    <text evidence="17">The sequence shown here is derived from an EMBL/GenBank/DDBJ whole genome shotgun (WGS) entry which is preliminary data.</text>
</comment>
<evidence type="ECO:0000256" key="3">
    <source>
        <dbReference type="ARBA" id="ARBA00004931"/>
    </source>
</evidence>
<evidence type="ECO:0000256" key="7">
    <source>
        <dbReference type="ARBA" id="ARBA00022605"/>
    </source>
</evidence>
<evidence type="ECO:0000256" key="13">
    <source>
        <dbReference type="ARBA" id="ARBA00049229"/>
    </source>
</evidence>
<keyword evidence="7 16" id="KW-0028">Amino-acid biosynthesis</keyword>
<comment type="catalytic activity">
    <reaction evidence="11 16">
        <text>L-valine + 2-oxoglutarate = 3-methyl-2-oxobutanoate + L-glutamate</text>
        <dbReference type="Rhea" id="RHEA:24813"/>
        <dbReference type="ChEBI" id="CHEBI:11851"/>
        <dbReference type="ChEBI" id="CHEBI:16810"/>
        <dbReference type="ChEBI" id="CHEBI:29985"/>
        <dbReference type="ChEBI" id="CHEBI:57762"/>
        <dbReference type="EC" id="2.6.1.42"/>
    </reaction>
</comment>
<comment type="pathway">
    <text evidence="4">Amino-acid biosynthesis; L-leucine biosynthesis; L-leucine from 3-methyl-2-oxobutanoate: step 4/4.</text>
</comment>
<evidence type="ECO:0000256" key="12">
    <source>
        <dbReference type="ARBA" id="ARBA00048798"/>
    </source>
</evidence>
<evidence type="ECO:0000256" key="11">
    <source>
        <dbReference type="ARBA" id="ARBA00048212"/>
    </source>
</evidence>
<comment type="similarity">
    <text evidence="5 14">Belongs to the class-IV pyridoxal-phosphate-dependent aminotransferase family.</text>
</comment>
<evidence type="ECO:0000256" key="16">
    <source>
        <dbReference type="RuleBase" id="RU004517"/>
    </source>
</evidence>
<accession>A0ABQ6IR90</accession>
<evidence type="ECO:0000256" key="14">
    <source>
        <dbReference type="RuleBase" id="RU004106"/>
    </source>
</evidence>
<comment type="pathway">
    <text evidence="2">Amino-acid biosynthesis; L-isoleucine biosynthesis; L-isoleucine from 2-oxobutanoate: step 4/4.</text>
</comment>
<dbReference type="SUPFAM" id="SSF56752">
    <property type="entry name" value="D-aminoacid aminotransferase-like PLP-dependent enzymes"/>
    <property type="match status" value="1"/>
</dbReference>
<proteinExistence type="inferred from homology"/>
<evidence type="ECO:0000313" key="17">
    <source>
        <dbReference type="EMBL" id="GMA40434.1"/>
    </source>
</evidence>
<dbReference type="NCBIfam" id="TIGR01123">
    <property type="entry name" value="ilvE_II"/>
    <property type="match status" value="1"/>
</dbReference>
<evidence type="ECO:0000256" key="1">
    <source>
        <dbReference type="ARBA" id="ARBA00001933"/>
    </source>
</evidence>
<dbReference type="Pfam" id="PF01063">
    <property type="entry name" value="Aminotran_4"/>
    <property type="match status" value="1"/>
</dbReference>
<dbReference type="Gene3D" id="3.30.470.10">
    <property type="match status" value="1"/>
</dbReference>
<evidence type="ECO:0000256" key="15">
    <source>
        <dbReference type="RuleBase" id="RU004516"/>
    </source>
</evidence>
<evidence type="ECO:0000256" key="6">
    <source>
        <dbReference type="ARBA" id="ARBA00022576"/>
    </source>
</evidence>